<evidence type="ECO:0000256" key="1">
    <source>
        <dbReference type="SAM" id="MobiDB-lite"/>
    </source>
</evidence>
<proteinExistence type="predicted"/>
<sequence length="194" mass="21572">MKAQADKNRTKRQFAMGDFVYLKLQPYVQSSVAARASHKLSFRYFGPYQITAKVGGVAYHLLLPESSAIHPVFHVSQLKKAIGSTTRVNPVLPPESSDSYQVPLSILDRHLHQVGTKAISQVLIHWSSLPISLVIWENEDQLKKRFPKAPAWGQTGTQGEGIVTTSSTTSRRKDEKQHARKGTTPVAGEEEARL</sequence>
<dbReference type="SUPFAM" id="SSF54160">
    <property type="entry name" value="Chromo domain-like"/>
    <property type="match status" value="1"/>
</dbReference>
<organism evidence="3">
    <name type="scientific">Arundo donax</name>
    <name type="common">Giant reed</name>
    <name type="synonym">Donax arundinaceus</name>
    <dbReference type="NCBI Taxonomy" id="35708"/>
    <lineage>
        <taxon>Eukaryota</taxon>
        <taxon>Viridiplantae</taxon>
        <taxon>Streptophyta</taxon>
        <taxon>Embryophyta</taxon>
        <taxon>Tracheophyta</taxon>
        <taxon>Spermatophyta</taxon>
        <taxon>Magnoliopsida</taxon>
        <taxon>Liliopsida</taxon>
        <taxon>Poales</taxon>
        <taxon>Poaceae</taxon>
        <taxon>PACMAD clade</taxon>
        <taxon>Arundinoideae</taxon>
        <taxon>Arundineae</taxon>
        <taxon>Arundo</taxon>
    </lineage>
</organism>
<dbReference type="PANTHER" id="PTHR46148">
    <property type="entry name" value="CHROMO DOMAIN-CONTAINING PROTEIN"/>
    <property type="match status" value="1"/>
</dbReference>
<feature type="domain" description="Tf2-1-like SH3-like" evidence="2">
    <location>
        <begin position="17"/>
        <end position="81"/>
    </location>
</feature>
<dbReference type="Pfam" id="PF24626">
    <property type="entry name" value="SH3_Tf2-1"/>
    <property type="match status" value="1"/>
</dbReference>
<feature type="region of interest" description="Disordered" evidence="1">
    <location>
        <begin position="149"/>
        <end position="194"/>
    </location>
</feature>
<name>A0A0A9D935_ARUDO</name>
<dbReference type="EMBL" id="GBRH01213559">
    <property type="protein sequence ID" value="JAD84336.1"/>
    <property type="molecule type" value="Transcribed_RNA"/>
</dbReference>
<evidence type="ECO:0000313" key="3">
    <source>
        <dbReference type="EMBL" id="JAD84336.1"/>
    </source>
</evidence>
<reference evidence="3" key="2">
    <citation type="journal article" date="2015" name="Data Brief">
        <title>Shoot transcriptome of the giant reed, Arundo donax.</title>
        <authorList>
            <person name="Barrero R.A."/>
            <person name="Guerrero F.D."/>
            <person name="Moolhuijzen P."/>
            <person name="Goolsby J.A."/>
            <person name="Tidwell J."/>
            <person name="Bellgard S.E."/>
            <person name="Bellgard M.I."/>
        </authorList>
    </citation>
    <scope>NUCLEOTIDE SEQUENCE</scope>
    <source>
        <tissue evidence="3">Shoot tissue taken approximately 20 cm above the soil surface</tissue>
    </source>
</reference>
<reference evidence="3" key="1">
    <citation type="submission" date="2014-09" db="EMBL/GenBank/DDBJ databases">
        <authorList>
            <person name="Magalhaes I.L.F."/>
            <person name="Oliveira U."/>
            <person name="Santos F.R."/>
            <person name="Vidigal T.H.D.A."/>
            <person name="Brescovit A.D."/>
            <person name="Santos A.J."/>
        </authorList>
    </citation>
    <scope>NUCLEOTIDE SEQUENCE</scope>
    <source>
        <tissue evidence="3">Shoot tissue taken approximately 20 cm above the soil surface</tissue>
    </source>
</reference>
<accession>A0A0A9D935</accession>
<dbReference type="PANTHER" id="PTHR46148:SF52">
    <property type="entry name" value="OS04G0603800 PROTEIN"/>
    <property type="match status" value="1"/>
</dbReference>
<dbReference type="InterPro" id="IPR056924">
    <property type="entry name" value="SH3_Tf2-1"/>
</dbReference>
<dbReference type="AlphaFoldDB" id="A0A0A9D935"/>
<evidence type="ECO:0000259" key="2">
    <source>
        <dbReference type="Pfam" id="PF24626"/>
    </source>
</evidence>
<dbReference type="InterPro" id="IPR016197">
    <property type="entry name" value="Chromo-like_dom_sf"/>
</dbReference>
<protein>
    <recommendedName>
        <fullName evidence="2">Tf2-1-like SH3-like domain-containing protein</fullName>
    </recommendedName>
</protein>